<protein>
    <submittedName>
        <fullName evidence="1">Uncharacterized protein</fullName>
    </submittedName>
</protein>
<organism evidence="1 2">
    <name type="scientific">Ixodes persulcatus</name>
    <name type="common">Taiga tick</name>
    <dbReference type="NCBI Taxonomy" id="34615"/>
    <lineage>
        <taxon>Eukaryota</taxon>
        <taxon>Metazoa</taxon>
        <taxon>Ecdysozoa</taxon>
        <taxon>Arthropoda</taxon>
        <taxon>Chelicerata</taxon>
        <taxon>Arachnida</taxon>
        <taxon>Acari</taxon>
        <taxon>Parasitiformes</taxon>
        <taxon>Ixodida</taxon>
        <taxon>Ixodoidea</taxon>
        <taxon>Ixodidae</taxon>
        <taxon>Ixodinae</taxon>
        <taxon>Ixodes</taxon>
    </lineage>
</organism>
<gene>
    <name evidence="1" type="ORF">HPB47_014936</name>
</gene>
<evidence type="ECO:0000313" key="1">
    <source>
        <dbReference type="EMBL" id="KAG0443424.1"/>
    </source>
</evidence>
<proteinExistence type="predicted"/>
<accession>A0AC60QUT3</accession>
<reference evidence="1 2" key="1">
    <citation type="journal article" date="2020" name="Cell">
        <title>Large-Scale Comparative Analyses of Tick Genomes Elucidate Their Genetic Diversity and Vector Capacities.</title>
        <authorList>
            <consortium name="Tick Genome and Microbiome Consortium (TIGMIC)"/>
            <person name="Jia N."/>
            <person name="Wang J."/>
            <person name="Shi W."/>
            <person name="Du L."/>
            <person name="Sun Y."/>
            <person name="Zhan W."/>
            <person name="Jiang J.F."/>
            <person name="Wang Q."/>
            <person name="Zhang B."/>
            <person name="Ji P."/>
            <person name="Bell-Sakyi L."/>
            <person name="Cui X.M."/>
            <person name="Yuan T.T."/>
            <person name="Jiang B.G."/>
            <person name="Yang W.F."/>
            <person name="Lam T.T."/>
            <person name="Chang Q.C."/>
            <person name="Ding S.J."/>
            <person name="Wang X.J."/>
            <person name="Zhu J.G."/>
            <person name="Ruan X.D."/>
            <person name="Zhao L."/>
            <person name="Wei J.T."/>
            <person name="Ye R.Z."/>
            <person name="Que T.C."/>
            <person name="Du C.H."/>
            <person name="Zhou Y.H."/>
            <person name="Cheng J.X."/>
            <person name="Dai P.F."/>
            <person name="Guo W.B."/>
            <person name="Han X.H."/>
            <person name="Huang E.J."/>
            <person name="Li L.F."/>
            <person name="Wei W."/>
            <person name="Gao Y.C."/>
            <person name="Liu J.Z."/>
            <person name="Shao H.Z."/>
            <person name="Wang X."/>
            <person name="Wang C.C."/>
            <person name="Yang T.C."/>
            <person name="Huo Q.B."/>
            <person name="Li W."/>
            <person name="Chen H.Y."/>
            <person name="Chen S.E."/>
            <person name="Zhou L.G."/>
            <person name="Ni X.B."/>
            <person name="Tian J.H."/>
            <person name="Sheng Y."/>
            <person name="Liu T."/>
            <person name="Pan Y.S."/>
            <person name="Xia L.Y."/>
            <person name="Li J."/>
            <person name="Zhao F."/>
            <person name="Cao W.C."/>
        </authorList>
    </citation>
    <scope>NUCLEOTIDE SEQUENCE [LARGE SCALE GENOMIC DNA]</scope>
    <source>
        <strain evidence="1">Iper-2018</strain>
    </source>
</reference>
<dbReference type="EMBL" id="JABSTQ010003455">
    <property type="protein sequence ID" value="KAG0443424.1"/>
    <property type="molecule type" value="Genomic_DNA"/>
</dbReference>
<evidence type="ECO:0000313" key="2">
    <source>
        <dbReference type="Proteomes" id="UP000805193"/>
    </source>
</evidence>
<dbReference type="Proteomes" id="UP000805193">
    <property type="component" value="Unassembled WGS sequence"/>
</dbReference>
<sequence length="293" mass="33163">MFRFRKEHIGELQRALLMPETITSAQGVKMDGEEALFVTLRRLAYPNRWVDLEGVFGRHSSVLSSVTSRVMLHINNTFGHLLDDLNIHRWLDVAKLEHMSRKALLLHCLWVKGQRIFYTLPETRPPILGLREPPEGQKTPTALDKCDVALAVLGRYFAATSNEFDARHRFGQRVQLPGESIDTFFAELRDLSLNCEFGAMVDDFIQDQLVAKTSIQQLRERLLLEGTCLTPDCALVIGCLVEETVRYSKELVSASAMQKVDAKPRRSADQPRVHGKRNIAVTGCFVAVVAYKE</sequence>
<comment type="caution">
    <text evidence="1">The sequence shown here is derived from an EMBL/GenBank/DDBJ whole genome shotgun (WGS) entry which is preliminary data.</text>
</comment>
<keyword evidence="2" id="KW-1185">Reference proteome</keyword>
<name>A0AC60QUT3_IXOPE</name>